<dbReference type="Proteomes" id="UP000559027">
    <property type="component" value="Unassembled WGS sequence"/>
</dbReference>
<dbReference type="AlphaFoldDB" id="A0A8H5G2G3"/>
<evidence type="ECO:0000256" key="2">
    <source>
        <dbReference type="SAM" id="Phobius"/>
    </source>
</evidence>
<reference evidence="3 4" key="1">
    <citation type="journal article" date="2020" name="ISME J.">
        <title>Uncovering the hidden diversity of litter-decomposition mechanisms in mushroom-forming fungi.</title>
        <authorList>
            <person name="Floudas D."/>
            <person name="Bentzer J."/>
            <person name="Ahren D."/>
            <person name="Johansson T."/>
            <person name="Persson P."/>
            <person name="Tunlid A."/>
        </authorList>
    </citation>
    <scope>NUCLEOTIDE SEQUENCE [LARGE SCALE GENOMIC DNA]</scope>
    <source>
        <strain evidence="3 4">CBS 146.42</strain>
    </source>
</reference>
<feature type="region of interest" description="Disordered" evidence="1">
    <location>
        <begin position="226"/>
        <end position="253"/>
    </location>
</feature>
<keyword evidence="2" id="KW-0472">Membrane</keyword>
<evidence type="ECO:0000313" key="3">
    <source>
        <dbReference type="EMBL" id="KAF5357115.1"/>
    </source>
</evidence>
<protein>
    <submittedName>
        <fullName evidence="3">Uncharacterized protein</fullName>
    </submittedName>
</protein>
<comment type="caution">
    <text evidence="3">The sequence shown here is derived from an EMBL/GenBank/DDBJ whole genome shotgun (WGS) entry which is preliminary data.</text>
</comment>
<keyword evidence="2" id="KW-0812">Transmembrane</keyword>
<name>A0A8H5G2G3_9AGAR</name>
<dbReference type="EMBL" id="JAACJO010000006">
    <property type="protein sequence ID" value="KAF5357115.1"/>
    <property type="molecule type" value="Genomic_DNA"/>
</dbReference>
<feature type="transmembrane region" description="Helical" evidence="2">
    <location>
        <begin position="38"/>
        <end position="61"/>
    </location>
</feature>
<organism evidence="3 4">
    <name type="scientific">Leucocoprinus leucothites</name>
    <dbReference type="NCBI Taxonomy" id="201217"/>
    <lineage>
        <taxon>Eukaryota</taxon>
        <taxon>Fungi</taxon>
        <taxon>Dikarya</taxon>
        <taxon>Basidiomycota</taxon>
        <taxon>Agaricomycotina</taxon>
        <taxon>Agaricomycetes</taxon>
        <taxon>Agaricomycetidae</taxon>
        <taxon>Agaricales</taxon>
        <taxon>Agaricineae</taxon>
        <taxon>Agaricaceae</taxon>
        <taxon>Leucocoprinus</taxon>
    </lineage>
</organism>
<proteinExistence type="predicted"/>
<keyword evidence="4" id="KW-1185">Reference proteome</keyword>
<feature type="transmembrane region" description="Helical" evidence="2">
    <location>
        <begin position="6"/>
        <end position="26"/>
    </location>
</feature>
<gene>
    <name evidence="3" type="ORF">D9756_006797</name>
</gene>
<evidence type="ECO:0000256" key="1">
    <source>
        <dbReference type="SAM" id="MobiDB-lite"/>
    </source>
</evidence>
<dbReference type="OrthoDB" id="2952413at2759"/>
<sequence length="253" mass="28137">MAVWVTALALDIGYTSVIKLILVLRLRAIYRHDRKVSIILYTLMTIEMIGALGALIGFVAVSTKYPAQVPFPVVGCWSRRTAPPFSTFYEKTALVLWITRFSTTAVEAILMLAKLGEALNKERRLFDKSLLSAILELRRLTPVLYIFYRDGALSFIPIFVINTLGILGKTLPNSIVGGIDWGMWLQLTYQICGSRLILNIRRANEKLTGSLVPQYLSTLPFDSCSSTSNGHQDPGQAMTMSPPSHCRHALTNS</sequence>
<accession>A0A8H5G2G3</accession>
<evidence type="ECO:0000313" key="4">
    <source>
        <dbReference type="Proteomes" id="UP000559027"/>
    </source>
</evidence>
<keyword evidence="2" id="KW-1133">Transmembrane helix</keyword>